<reference evidence="8 9" key="1">
    <citation type="journal article" date="2023" name="Virus Evol.">
        <title>Computational host range prediction-The good, the bad, and the ugly.</title>
        <authorList>
            <person name="Howell A.A."/>
            <person name="Versoza C.J."/>
            <person name="Pfeifer S.P."/>
        </authorList>
    </citation>
    <scope>NUCLEOTIDE SEQUENCE [LARGE SCALE GENOMIC DNA]</scope>
    <source>
        <strain evidence="8 9">1610/1b</strain>
    </source>
</reference>
<dbReference type="InterPro" id="IPR013149">
    <property type="entry name" value="ADH-like_C"/>
</dbReference>
<evidence type="ECO:0000256" key="2">
    <source>
        <dbReference type="ARBA" id="ARBA00022723"/>
    </source>
</evidence>
<evidence type="ECO:0000256" key="5">
    <source>
        <dbReference type="RuleBase" id="RU361277"/>
    </source>
</evidence>
<dbReference type="Gene3D" id="3.40.50.720">
    <property type="entry name" value="NAD(P)-binding Rossmann-like Domain"/>
    <property type="match status" value="1"/>
</dbReference>
<dbReference type="SUPFAM" id="SSF51735">
    <property type="entry name" value="NAD(P)-binding Rossmann-fold domains"/>
    <property type="match status" value="1"/>
</dbReference>
<comment type="similarity">
    <text evidence="5">Belongs to the zinc-containing alcohol dehydrogenase family.</text>
</comment>
<dbReference type="Gene3D" id="3.90.180.10">
    <property type="entry name" value="Medium-chain alcohol dehydrogenases, catalytic domain"/>
    <property type="match status" value="1"/>
</dbReference>
<dbReference type="InterPro" id="IPR002328">
    <property type="entry name" value="ADH_Zn_CS"/>
</dbReference>
<evidence type="ECO:0000256" key="3">
    <source>
        <dbReference type="ARBA" id="ARBA00022833"/>
    </source>
</evidence>
<organism evidence="8 9">
    <name type="scientific">Gordonia hydrophobica</name>
    <dbReference type="NCBI Taxonomy" id="40516"/>
    <lineage>
        <taxon>Bacteria</taxon>
        <taxon>Bacillati</taxon>
        <taxon>Actinomycetota</taxon>
        <taxon>Actinomycetes</taxon>
        <taxon>Mycobacteriales</taxon>
        <taxon>Gordoniaceae</taxon>
        <taxon>Gordonia</taxon>
    </lineage>
</organism>
<dbReference type="PANTHER" id="PTHR42813">
    <property type="entry name" value="ZINC-TYPE ALCOHOL DEHYDROGENASE-LIKE"/>
    <property type="match status" value="1"/>
</dbReference>
<protein>
    <submittedName>
        <fullName evidence="8">Alcohol dehydrogenase catalytic domain-containing protein</fullName>
    </submittedName>
</protein>
<keyword evidence="9" id="KW-1185">Reference proteome</keyword>
<keyword evidence="2 5" id="KW-0479">Metal-binding</keyword>
<dbReference type="InterPro" id="IPR013154">
    <property type="entry name" value="ADH-like_N"/>
</dbReference>
<evidence type="ECO:0000259" key="6">
    <source>
        <dbReference type="Pfam" id="PF00107"/>
    </source>
</evidence>
<evidence type="ECO:0000313" key="9">
    <source>
        <dbReference type="Proteomes" id="UP001479933"/>
    </source>
</evidence>
<keyword evidence="3 5" id="KW-0862">Zinc</keyword>
<keyword evidence="4" id="KW-0560">Oxidoreductase</keyword>
<evidence type="ECO:0000256" key="4">
    <source>
        <dbReference type="ARBA" id="ARBA00023002"/>
    </source>
</evidence>
<dbReference type="InterPro" id="IPR036291">
    <property type="entry name" value="NAD(P)-bd_dom_sf"/>
</dbReference>
<dbReference type="EMBL" id="CP136137">
    <property type="protein sequence ID" value="WYY09338.1"/>
    <property type="molecule type" value="Genomic_DNA"/>
</dbReference>
<feature type="domain" description="Alcohol dehydrogenase-like N-terminal" evidence="7">
    <location>
        <begin position="25"/>
        <end position="134"/>
    </location>
</feature>
<dbReference type="Pfam" id="PF08240">
    <property type="entry name" value="ADH_N"/>
    <property type="match status" value="1"/>
</dbReference>
<dbReference type="Proteomes" id="UP001479933">
    <property type="component" value="Chromosome"/>
</dbReference>
<sequence length="344" mass="35522">MKAVVFRGAGEVEVRDVPEPVLADPADAIVRVEYAGICGTDLHLIHQDGALAPGDGLGHEFVGVIVEAGAAVRGLAVGDRVTGADFTACGACWWCRGGYHWECAERTFFGSGTAFGAQIDGAQAEYVRVPFADVTLQRLPADTDPEAGLFLGDIVATGYGAVQRADFAPGSTVAVVGGGPVGQIASQAAQACSAGFVVVVEPVAERRELAQRCGALAVAPDAARAAIDELTDGRGADAVIEAAGGARGLEAALGVVRRRGTVVSVGVPSEDQWTMPLARCFADEITLSFAIGNAIRDRDALTALLRAGVIDPTVIIDGRVGLADAVRGYTAMHERRSVKTIIVM</sequence>
<evidence type="ECO:0000313" key="8">
    <source>
        <dbReference type="EMBL" id="WYY09338.1"/>
    </source>
</evidence>
<dbReference type="Pfam" id="PF00107">
    <property type="entry name" value="ADH_zinc_N"/>
    <property type="match status" value="1"/>
</dbReference>
<name>A0ABZ2U705_9ACTN</name>
<dbReference type="RefSeq" id="WP_066163491.1">
    <property type="nucleotide sequence ID" value="NZ_CP136137.1"/>
</dbReference>
<feature type="domain" description="Alcohol dehydrogenase-like C-terminal" evidence="6">
    <location>
        <begin position="180"/>
        <end position="297"/>
    </location>
</feature>
<dbReference type="PANTHER" id="PTHR42813:SF2">
    <property type="entry name" value="DEHYDROGENASE, ZINC-CONTAINING, PUTATIVE (AFU_ORTHOLOGUE AFUA_2G02810)-RELATED"/>
    <property type="match status" value="1"/>
</dbReference>
<evidence type="ECO:0000256" key="1">
    <source>
        <dbReference type="ARBA" id="ARBA00001947"/>
    </source>
</evidence>
<comment type="cofactor">
    <cofactor evidence="1 5">
        <name>Zn(2+)</name>
        <dbReference type="ChEBI" id="CHEBI:29105"/>
    </cofactor>
</comment>
<evidence type="ECO:0000259" key="7">
    <source>
        <dbReference type="Pfam" id="PF08240"/>
    </source>
</evidence>
<dbReference type="SUPFAM" id="SSF50129">
    <property type="entry name" value="GroES-like"/>
    <property type="match status" value="1"/>
</dbReference>
<accession>A0ABZ2U705</accession>
<dbReference type="InterPro" id="IPR011032">
    <property type="entry name" value="GroES-like_sf"/>
</dbReference>
<dbReference type="PROSITE" id="PS00059">
    <property type="entry name" value="ADH_ZINC"/>
    <property type="match status" value="1"/>
</dbReference>
<proteinExistence type="inferred from homology"/>
<gene>
    <name evidence="8" type="ORF">RVF87_09870</name>
</gene>